<feature type="chain" id="PRO_5031169299" description="Secreted protein" evidence="2">
    <location>
        <begin position="22"/>
        <end position="231"/>
    </location>
</feature>
<evidence type="ECO:0000256" key="2">
    <source>
        <dbReference type="SAM" id="SignalP"/>
    </source>
</evidence>
<comment type="caution">
    <text evidence="3">The sequence shown here is derived from an EMBL/GenBank/DDBJ whole genome shotgun (WGS) entry which is preliminary data.</text>
</comment>
<keyword evidence="4" id="KW-1185">Reference proteome</keyword>
<evidence type="ECO:0008006" key="5">
    <source>
        <dbReference type="Google" id="ProtNLM"/>
    </source>
</evidence>
<keyword evidence="1" id="KW-1133">Transmembrane helix</keyword>
<keyword evidence="2" id="KW-0732">Signal</keyword>
<feature type="transmembrane region" description="Helical" evidence="1">
    <location>
        <begin position="205"/>
        <end position="224"/>
    </location>
</feature>
<evidence type="ECO:0000313" key="3">
    <source>
        <dbReference type="EMBL" id="NUZ08376.1"/>
    </source>
</evidence>
<feature type="signal peptide" evidence="2">
    <location>
        <begin position="1"/>
        <end position="21"/>
    </location>
</feature>
<organism evidence="3 4">
    <name type="scientific">Piscinibacter koreensis</name>
    <dbReference type="NCBI Taxonomy" id="2742824"/>
    <lineage>
        <taxon>Bacteria</taxon>
        <taxon>Pseudomonadati</taxon>
        <taxon>Pseudomonadota</taxon>
        <taxon>Betaproteobacteria</taxon>
        <taxon>Burkholderiales</taxon>
        <taxon>Sphaerotilaceae</taxon>
        <taxon>Piscinibacter</taxon>
    </lineage>
</organism>
<protein>
    <recommendedName>
        <fullName evidence="5">Secreted protein</fullName>
    </recommendedName>
</protein>
<reference evidence="3 4" key="1">
    <citation type="submission" date="2020-06" db="EMBL/GenBank/DDBJ databases">
        <title>Schlegella sp. ID0723 isolated from air conditioner.</title>
        <authorList>
            <person name="Kim D.Y."/>
            <person name="Kim D.-U."/>
        </authorList>
    </citation>
    <scope>NUCLEOTIDE SEQUENCE [LARGE SCALE GENOMIC DNA]</scope>
    <source>
        <strain evidence="3 4">ID0723</strain>
    </source>
</reference>
<dbReference type="Proteomes" id="UP000529637">
    <property type="component" value="Unassembled WGS sequence"/>
</dbReference>
<dbReference type="EMBL" id="JABWMJ010000012">
    <property type="protein sequence ID" value="NUZ08376.1"/>
    <property type="molecule type" value="Genomic_DNA"/>
</dbReference>
<proteinExistence type="predicted"/>
<accession>A0A7Y6TYS6</accession>
<dbReference type="AlphaFoldDB" id="A0A7Y6TYS6"/>
<evidence type="ECO:0000256" key="1">
    <source>
        <dbReference type="SAM" id="Phobius"/>
    </source>
</evidence>
<keyword evidence="1" id="KW-0472">Membrane</keyword>
<gene>
    <name evidence="3" type="ORF">HQN59_21720</name>
</gene>
<keyword evidence="1" id="KW-0812">Transmembrane</keyword>
<name>A0A7Y6TYS6_9BURK</name>
<dbReference type="RefSeq" id="WP_176071209.1">
    <property type="nucleotide sequence ID" value="NZ_JABWMJ010000012.1"/>
</dbReference>
<evidence type="ECO:0000313" key="4">
    <source>
        <dbReference type="Proteomes" id="UP000529637"/>
    </source>
</evidence>
<sequence>MKKMLMVAGVFLALVLDGAAAAPIVFTNAQYDTTAVALTNGGMADVNSAASPSPLPLVSTATVVGPNDFASSVGLAADGLLVTSAEADSFAGAAGASAVAQAHLVGSFLGGGPLILYFDFDSITSAIGGGTAAGTLFVTVTNTLGSSTTTLFNDLFAVGANDITLELFSAGGMNTIDLLLFSEAASTGAGQAAQNFAQVTFSGTIPLPSSILLVIAAMAAMLIARNRAAGV</sequence>